<dbReference type="Proteomes" id="UP001603857">
    <property type="component" value="Unassembled WGS sequence"/>
</dbReference>
<feature type="region of interest" description="Disordered" evidence="1">
    <location>
        <begin position="156"/>
        <end position="203"/>
    </location>
</feature>
<proteinExistence type="predicted"/>
<evidence type="ECO:0000313" key="3">
    <source>
        <dbReference type="Proteomes" id="UP001603857"/>
    </source>
</evidence>
<organism evidence="2 3">
    <name type="scientific">Flemingia macrophylla</name>
    <dbReference type="NCBI Taxonomy" id="520843"/>
    <lineage>
        <taxon>Eukaryota</taxon>
        <taxon>Viridiplantae</taxon>
        <taxon>Streptophyta</taxon>
        <taxon>Embryophyta</taxon>
        <taxon>Tracheophyta</taxon>
        <taxon>Spermatophyta</taxon>
        <taxon>Magnoliopsida</taxon>
        <taxon>eudicotyledons</taxon>
        <taxon>Gunneridae</taxon>
        <taxon>Pentapetalae</taxon>
        <taxon>rosids</taxon>
        <taxon>fabids</taxon>
        <taxon>Fabales</taxon>
        <taxon>Fabaceae</taxon>
        <taxon>Papilionoideae</taxon>
        <taxon>50 kb inversion clade</taxon>
        <taxon>NPAAA clade</taxon>
        <taxon>indigoferoid/millettioid clade</taxon>
        <taxon>Phaseoleae</taxon>
        <taxon>Flemingia</taxon>
    </lineage>
</organism>
<dbReference type="AlphaFoldDB" id="A0ABD1LN24"/>
<dbReference type="EMBL" id="JBGMDY010000008">
    <property type="protein sequence ID" value="KAL2324927.1"/>
    <property type="molecule type" value="Genomic_DNA"/>
</dbReference>
<keyword evidence="3" id="KW-1185">Reference proteome</keyword>
<sequence>MKTGSLAATTGEHDESAFNYAFAPVLSMSSVIIDFPGKGNEHQVKPTEAVLSPGSASSVRQSRLKFARRIDVLILNNVAPEEVSFFIIQTVNLHRLLLSTRFNEIMGSWKTQFSGTMSDLKHNVAPHHVGMHPQAHTLACTKQKIKLQASTGTLHSHHHRNSLEAVQETTADNGQASQGVWPNNAFQDRPSNDHNNLFHETQPKRFSRTHDTLFAREQTPTSPQPTTITITAWSFSPFHPFGKN</sequence>
<protein>
    <submittedName>
        <fullName evidence="2">Uncharacterized protein</fullName>
    </submittedName>
</protein>
<evidence type="ECO:0000256" key="1">
    <source>
        <dbReference type="SAM" id="MobiDB-lite"/>
    </source>
</evidence>
<gene>
    <name evidence="2" type="ORF">Fmac_023985</name>
</gene>
<name>A0ABD1LN24_9FABA</name>
<accession>A0ABD1LN24</accession>
<evidence type="ECO:0000313" key="2">
    <source>
        <dbReference type="EMBL" id="KAL2324927.1"/>
    </source>
</evidence>
<comment type="caution">
    <text evidence="2">The sequence shown here is derived from an EMBL/GenBank/DDBJ whole genome shotgun (WGS) entry which is preliminary data.</text>
</comment>
<feature type="compositionally biased region" description="Polar residues" evidence="1">
    <location>
        <begin position="167"/>
        <end position="186"/>
    </location>
</feature>
<reference evidence="2 3" key="1">
    <citation type="submission" date="2024-08" db="EMBL/GenBank/DDBJ databases">
        <title>Insights into the chromosomal genome structure of Flemingia macrophylla.</title>
        <authorList>
            <person name="Ding Y."/>
            <person name="Zhao Y."/>
            <person name="Bi W."/>
            <person name="Wu M."/>
            <person name="Zhao G."/>
            <person name="Gong Y."/>
            <person name="Li W."/>
            <person name="Zhang P."/>
        </authorList>
    </citation>
    <scope>NUCLEOTIDE SEQUENCE [LARGE SCALE GENOMIC DNA]</scope>
    <source>
        <strain evidence="2">DYQJB</strain>
        <tissue evidence="2">Leaf</tissue>
    </source>
</reference>